<dbReference type="PROSITE" id="PS00094">
    <property type="entry name" value="C5_MTASE_1"/>
    <property type="match status" value="1"/>
</dbReference>
<comment type="similarity">
    <text evidence="5">Belongs to the class I-like SAM-binding methyltransferase superfamily. C5-methyltransferase family.</text>
</comment>
<dbReference type="EMBL" id="JACATK010000030">
    <property type="protein sequence ID" value="NWJ30156.1"/>
    <property type="molecule type" value="Genomic_DNA"/>
</dbReference>
<dbReference type="GO" id="GO:0003677">
    <property type="term" value="F:DNA binding"/>
    <property type="evidence" value="ECO:0007669"/>
    <property type="project" value="TreeGrafter"/>
</dbReference>
<evidence type="ECO:0000313" key="6">
    <source>
        <dbReference type="EMBL" id="NWJ30156.1"/>
    </source>
</evidence>
<reference evidence="6 7" key="1">
    <citation type="journal article" date="2019" name="Environ. Microbiol.">
        <title>Genomics insights into ecotype formation of ammonia-oxidizing archaea in the deep ocean.</title>
        <authorList>
            <person name="Wang Y."/>
            <person name="Huang J.M."/>
            <person name="Cui G.J."/>
            <person name="Nunoura T."/>
            <person name="Takaki Y."/>
            <person name="Li W.L."/>
            <person name="Li J."/>
            <person name="Gao Z.M."/>
            <person name="Takai K."/>
            <person name="Zhang A.Q."/>
            <person name="Stepanauskas R."/>
        </authorList>
    </citation>
    <scope>NUCLEOTIDE SEQUENCE [LARGE SCALE GENOMIC DNA]</scope>
    <source>
        <strain evidence="6 7">C4</strain>
    </source>
</reference>
<dbReference type="InterPro" id="IPR001525">
    <property type="entry name" value="C5_MeTfrase"/>
</dbReference>
<dbReference type="InterPro" id="IPR050390">
    <property type="entry name" value="C5-Methyltransferase"/>
</dbReference>
<keyword evidence="4" id="KW-0949">S-adenosyl-L-methionine</keyword>
<sequence>MKDNCLKSSTDSKKYFVDLFSGAGGLSCGLEMSGFKCAFAVDNNEEAIDTFNTNHKNVPTYVGDVSKLKGPVLKKLLGKKKISLVCGGPPCQGMSTVGEGFPDDPRNFLFLQFVRIVKSVNPDFVLMENVTGLLGKKNEKILNGILKEFKKIGYVMHVKVLSSENFGVPQKRRRTIFIGNRKGYETSFPKPTHGKNGKLKPLVTVGDVFANLSYRKGKIHNHDLDSAQISKEIIKQRIKEIPEGKGIRYEEDERDFLPKRLWLGIDWDTIDEGRLREEQYHRLGKNEVAPTIMTSRHTYFHPTETRYLTCREAAAIQSFPNRYKFEGTISQQWRQIGNAVPPLLGKAIGNQILKMLKEKKKAKLLESRIIRHNAFDYEKDIGEIPIAITKFL</sequence>
<evidence type="ECO:0000256" key="1">
    <source>
        <dbReference type="ARBA" id="ARBA00011975"/>
    </source>
</evidence>
<dbReference type="EC" id="2.1.1.37" evidence="1"/>
<dbReference type="InterPro" id="IPR029063">
    <property type="entry name" value="SAM-dependent_MTases_sf"/>
</dbReference>
<comment type="caution">
    <text evidence="6">The sequence shown here is derived from an EMBL/GenBank/DDBJ whole genome shotgun (WGS) entry which is preliminary data.</text>
</comment>
<dbReference type="Gene3D" id="3.40.50.150">
    <property type="entry name" value="Vaccinia Virus protein VP39"/>
    <property type="match status" value="1"/>
</dbReference>
<proteinExistence type="inferred from homology"/>
<evidence type="ECO:0000256" key="4">
    <source>
        <dbReference type="ARBA" id="ARBA00022691"/>
    </source>
</evidence>
<dbReference type="AlphaFoldDB" id="A0A7K4MLT6"/>
<evidence type="ECO:0000256" key="5">
    <source>
        <dbReference type="RuleBase" id="RU000416"/>
    </source>
</evidence>
<keyword evidence="2 6" id="KW-0489">Methyltransferase</keyword>
<dbReference type="GO" id="GO:0044027">
    <property type="term" value="P:negative regulation of gene expression via chromosomal CpG island methylation"/>
    <property type="evidence" value="ECO:0007669"/>
    <property type="project" value="TreeGrafter"/>
</dbReference>
<dbReference type="InterPro" id="IPR018117">
    <property type="entry name" value="C5_DNA_meth_AS"/>
</dbReference>
<dbReference type="Gene3D" id="3.90.120.10">
    <property type="entry name" value="DNA Methylase, subunit A, domain 2"/>
    <property type="match status" value="1"/>
</dbReference>
<dbReference type="PROSITE" id="PS00095">
    <property type="entry name" value="C5_MTASE_2"/>
    <property type="match status" value="1"/>
</dbReference>
<keyword evidence="3 6" id="KW-0808">Transferase</keyword>
<organism evidence="6 7">
    <name type="scientific">Marine Group I thaumarchaeote</name>
    <dbReference type="NCBI Taxonomy" id="2511932"/>
    <lineage>
        <taxon>Archaea</taxon>
        <taxon>Nitrososphaerota</taxon>
        <taxon>Marine Group I</taxon>
    </lineage>
</organism>
<dbReference type="Pfam" id="PF00145">
    <property type="entry name" value="DNA_methylase"/>
    <property type="match status" value="1"/>
</dbReference>
<dbReference type="InterPro" id="IPR031303">
    <property type="entry name" value="C5_meth_CS"/>
</dbReference>
<dbReference type="NCBIfam" id="TIGR00675">
    <property type="entry name" value="dcm"/>
    <property type="match status" value="1"/>
</dbReference>
<evidence type="ECO:0000256" key="3">
    <source>
        <dbReference type="ARBA" id="ARBA00022679"/>
    </source>
</evidence>
<dbReference type="PROSITE" id="PS51679">
    <property type="entry name" value="SAM_MT_C5"/>
    <property type="match status" value="1"/>
</dbReference>
<gene>
    <name evidence="6" type="ORF">HX850_04495</name>
</gene>
<name>A0A7K4MLT6_9ARCH</name>
<dbReference type="SUPFAM" id="SSF53335">
    <property type="entry name" value="S-adenosyl-L-methionine-dependent methyltransferases"/>
    <property type="match status" value="1"/>
</dbReference>
<dbReference type="PANTHER" id="PTHR10629:SF52">
    <property type="entry name" value="DNA (CYTOSINE-5)-METHYLTRANSFERASE 1"/>
    <property type="match status" value="1"/>
</dbReference>
<evidence type="ECO:0000313" key="7">
    <source>
        <dbReference type="Proteomes" id="UP000568446"/>
    </source>
</evidence>
<dbReference type="GO" id="GO:0032259">
    <property type="term" value="P:methylation"/>
    <property type="evidence" value="ECO:0007669"/>
    <property type="project" value="UniProtKB-KW"/>
</dbReference>
<protein>
    <recommendedName>
        <fullName evidence="1">DNA (cytosine-5-)-methyltransferase</fullName>
        <ecNumber evidence="1">2.1.1.37</ecNumber>
    </recommendedName>
</protein>
<dbReference type="GO" id="GO:0003886">
    <property type="term" value="F:DNA (cytosine-5-)-methyltransferase activity"/>
    <property type="evidence" value="ECO:0007669"/>
    <property type="project" value="UniProtKB-EC"/>
</dbReference>
<accession>A0A7K4MLT6</accession>
<dbReference type="PRINTS" id="PR00105">
    <property type="entry name" value="C5METTRFRASE"/>
</dbReference>
<dbReference type="Proteomes" id="UP000568446">
    <property type="component" value="Unassembled WGS sequence"/>
</dbReference>
<evidence type="ECO:0000256" key="2">
    <source>
        <dbReference type="ARBA" id="ARBA00022603"/>
    </source>
</evidence>
<dbReference type="PANTHER" id="PTHR10629">
    <property type="entry name" value="CYTOSINE-SPECIFIC METHYLTRANSFERASE"/>
    <property type="match status" value="1"/>
</dbReference>